<organism evidence="1 2">
    <name type="scientific">Zhenhengia yiwuensis</name>
    <dbReference type="NCBI Taxonomy" id="2763666"/>
    <lineage>
        <taxon>Bacteria</taxon>
        <taxon>Bacillati</taxon>
        <taxon>Bacillota</taxon>
        <taxon>Clostridia</taxon>
        <taxon>Lachnospirales</taxon>
        <taxon>Lachnospiraceae</taxon>
        <taxon>Zhenhengia</taxon>
    </lineage>
</organism>
<proteinExistence type="predicted"/>
<gene>
    <name evidence="1" type="ORF">H8718_01540</name>
</gene>
<dbReference type="EMBL" id="JACRSY010000002">
    <property type="protein sequence ID" value="MBC8578224.1"/>
    <property type="molecule type" value="Genomic_DNA"/>
</dbReference>
<dbReference type="Proteomes" id="UP000655830">
    <property type="component" value="Unassembled WGS sequence"/>
</dbReference>
<name>A0A926EDD9_9FIRM</name>
<protein>
    <submittedName>
        <fullName evidence="1">Uncharacterized protein</fullName>
    </submittedName>
</protein>
<dbReference type="AlphaFoldDB" id="A0A926EDD9"/>
<sequence>MNIIIDERTESHMLCHDDDFFKGWKATFEMIEAKGIFNNFKEPVERLEVVCDEPIGYCSLVETTAEDEVVYAKRLERELYTRFVKGRKPKEVKQVMMVFRKVEEEQDTYRLITMYPGFPSEKEPQDLNIASKEELMRSLDFWSKKALIYNEQIIEVGSDKPYCPYRNLYYIFD</sequence>
<dbReference type="RefSeq" id="WP_249331276.1">
    <property type="nucleotide sequence ID" value="NZ_JACRSY010000002.1"/>
</dbReference>
<reference evidence="1" key="1">
    <citation type="submission" date="2020-08" db="EMBL/GenBank/DDBJ databases">
        <title>Genome public.</title>
        <authorList>
            <person name="Liu C."/>
            <person name="Sun Q."/>
        </authorList>
    </citation>
    <scope>NUCLEOTIDE SEQUENCE</scope>
    <source>
        <strain evidence="1">NSJ-12</strain>
    </source>
</reference>
<evidence type="ECO:0000313" key="1">
    <source>
        <dbReference type="EMBL" id="MBC8578224.1"/>
    </source>
</evidence>
<keyword evidence="2" id="KW-1185">Reference proteome</keyword>
<evidence type="ECO:0000313" key="2">
    <source>
        <dbReference type="Proteomes" id="UP000655830"/>
    </source>
</evidence>
<accession>A0A926EDD9</accession>
<comment type="caution">
    <text evidence="1">The sequence shown here is derived from an EMBL/GenBank/DDBJ whole genome shotgun (WGS) entry which is preliminary data.</text>
</comment>